<dbReference type="Proteomes" id="UP001154329">
    <property type="component" value="Chromosome 3"/>
</dbReference>
<organism evidence="1 2">
    <name type="scientific">Aphis gossypii</name>
    <name type="common">Cotton aphid</name>
    <dbReference type="NCBI Taxonomy" id="80765"/>
    <lineage>
        <taxon>Eukaryota</taxon>
        <taxon>Metazoa</taxon>
        <taxon>Ecdysozoa</taxon>
        <taxon>Arthropoda</taxon>
        <taxon>Hexapoda</taxon>
        <taxon>Insecta</taxon>
        <taxon>Pterygota</taxon>
        <taxon>Neoptera</taxon>
        <taxon>Paraneoptera</taxon>
        <taxon>Hemiptera</taxon>
        <taxon>Sternorrhyncha</taxon>
        <taxon>Aphidomorpha</taxon>
        <taxon>Aphidoidea</taxon>
        <taxon>Aphididae</taxon>
        <taxon>Aphidini</taxon>
        <taxon>Aphis</taxon>
        <taxon>Aphis</taxon>
    </lineage>
</organism>
<accession>A0A9P0NMY3</accession>
<protein>
    <recommendedName>
        <fullName evidence="3">DRBM domain-containing protein</fullName>
    </recommendedName>
</protein>
<dbReference type="AlphaFoldDB" id="A0A9P0NMY3"/>
<evidence type="ECO:0000313" key="1">
    <source>
        <dbReference type="EMBL" id="CAH1733017.1"/>
    </source>
</evidence>
<evidence type="ECO:0000313" key="2">
    <source>
        <dbReference type="Proteomes" id="UP001154329"/>
    </source>
</evidence>
<dbReference type="OrthoDB" id="6363432at2759"/>
<dbReference type="Gene3D" id="3.30.160.20">
    <property type="match status" value="1"/>
</dbReference>
<dbReference type="EMBL" id="OU899036">
    <property type="protein sequence ID" value="CAH1733017.1"/>
    <property type="molecule type" value="Genomic_DNA"/>
</dbReference>
<dbReference type="CDD" id="cd00048">
    <property type="entry name" value="DSRM_SF"/>
    <property type="match status" value="1"/>
</dbReference>
<evidence type="ECO:0008006" key="3">
    <source>
        <dbReference type="Google" id="ProtNLM"/>
    </source>
</evidence>
<reference evidence="1" key="2">
    <citation type="submission" date="2022-10" db="EMBL/GenBank/DDBJ databases">
        <authorList>
            <consortium name="ENA_rothamsted_submissions"/>
            <consortium name="culmorum"/>
            <person name="King R."/>
        </authorList>
    </citation>
    <scope>NUCLEOTIDE SEQUENCE</scope>
</reference>
<reference evidence="1" key="1">
    <citation type="submission" date="2022-02" db="EMBL/GenBank/DDBJ databases">
        <authorList>
            <person name="King R."/>
        </authorList>
    </citation>
    <scope>NUCLEOTIDE SEQUENCE</scope>
</reference>
<gene>
    <name evidence="1" type="ORF">APHIGO_LOCUS9408</name>
</gene>
<name>A0A9P0NMY3_APHGO</name>
<proteinExistence type="predicted"/>
<keyword evidence="2" id="KW-1185">Reference proteome</keyword>
<sequence>MEQQTNSHCNQYNIEKVETFVQKPPPQQQKLTMSLVKYGEITPNELIYFNEVESINKKTDIKWPPKTKINKKERKKRRNARVHRLVLPRSPLVVFSELFNDVPIHLIEHKLHNVKRYTATFEFDGQTYSENDISKIGAKQKACEKCLRIMLVKKLSGQYEKKEESPIDVEENGSISKPKGLPQDDFPWGHFASLAMYKLINQWKL</sequence>